<evidence type="ECO:0000256" key="3">
    <source>
        <dbReference type="ARBA" id="ARBA00060902"/>
    </source>
</evidence>
<dbReference type="PANTHER" id="PTHR11008:SF41">
    <property type="entry name" value="RE70318P"/>
    <property type="match status" value="1"/>
</dbReference>
<organism evidence="5 6">
    <name type="scientific">Diploptera punctata</name>
    <name type="common">Pacific beetle cockroach</name>
    <dbReference type="NCBI Taxonomy" id="6984"/>
    <lineage>
        <taxon>Eukaryota</taxon>
        <taxon>Metazoa</taxon>
        <taxon>Ecdysozoa</taxon>
        <taxon>Arthropoda</taxon>
        <taxon>Hexapoda</taxon>
        <taxon>Insecta</taxon>
        <taxon>Pterygota</taxon>
        <taxon>Neoptera</taxon>
        <taxon>Polyneoptera</taxon>
        <taxon>Dictyoptera</taxon>
        <taxon>Blattodea</taxon>
        <taxon>Blaberoidea</taxon>
        <taxon>Blaberidae</taxon>
        <taxon>Diplopterinae</taxon>
        <taxon>Diploptera</taxon>
    </lineage>
</organism>
<dbReference type="FunFam" id="3.15.10.30:FF:000001">
    <property type="entry name" value="Takeout-like protein 1"/>
    <property type="match status" value="1"/>
</dbReference>
<feature type="transmembrane region" description="Helical" evidence="4">
    <location>
        <begin position="63"/>
        <end position="80"/>
    </location>
</feature>
<dbReference type="Pfam" id="PF06585">
    <property type="entry name" value="JHBP"/>
    <property type="match status" value="1"/>
</dbReference>
<keyword evidence="4" id="KW-0472">Membrane</keyword>
<proteinExistence type="inferred from homology"/>
<accession>A0AAD8E5E4</accession>
<evidence type="ECO:0000256" key="4">
    <source>
        <dbReference type="SAM" id="Phobius"/>
    </source>
</evidence>
<name>A0AAD8E5E4_DIPPU</name>
<dbReference type="Proteomes" id="UP001233999">
    <property type="component" value="Unassembled WGS sequence"/>
</dbReference>
<evidence type="ECO:0000256" key="2">
    <source>
        <dbReference type="ARBA" id="ARBA00023108"/>
    </source>
</evidence>
<comment type="caution">
    <text evidence="5">The sequence shown here is derived from an EMBL/GenBank/DDBJ whole genome shotgun (WGS) entry which is preliminary data.</text>
</comment>
<dbReference type="InterPro" id="IPR038606">
    <property type="entry name" value="To_sf"/>
</dbReference>
<dbReference type="SMART" id="SM00700">
    <property type="entry name" value="JHBP"/>
    <property type="match status" value="1"/>
</dbReference>
<dbReference type="AlphaFoldDB" id="A0AAD8E5E4"/>
<reference evidence="5" key="1">
    <citation type="journal article" date="2023" name="IScience">
        <title>Live-bearing cockroach genome reveals convergent evolutionary mechanisms linked to viviparity in insects and beyond.</title>
        <authorList>
            <person name="Fouks B."/>
            <person name="Harrison M.C."/>
            <person name="Mikhailova A.A."/>
            <person name="Marchal E."/>
            <person name="English S."/>
            <person name="Carruthers M."/>
            <person name="Jennings E.C."/>
            <person name="Chiamaka E.L."/>
            <person name="Frigard R.A."/>
            <person name="Pippel M."/>
            <person name="Attardo G.M."/>
            <person name="Benoit J.B."/>
            <person name="Bornberg-Bauer E."/>
            <person name="Tobe S.S."/>
        </authorList>
    </citation>
    <scope>NUCLEOTIDE SEQUENCE</scope>
    <source>
        <strain evidence="5">Stay&amp;Tobe</strain>
    </source>
</reference>
<evidence type="ECO:0000256" key="1">
    <source>
        <dbReference type="ARBA" id="ARBA00022729"/>
    </source>
</evidence>
<comment type="similarity">
    <text evidence="3">Belongs to the TO family.</text>
</comment>
<evidence type="ECO:0000313" key="6">
    <source>
        <dbReference type="Proteomes" id="UP001233999"/>
    </source>
</evidence>
<gene>
    <name evidence="5" type="ORF">L9F63_005982</name>
</gene>
<keyword evidence="1" id="KW-0732">Signal</keyword>
<dbReference type="GO" id="GO:0007623">
    <property type="term" value="P:circadian rhythm"/>
    <property type="evidence" value="ECO:0007669"/>
    <property type="project" value="UniProtKB-ARBA"/>
</dbReference>
<keyword evidence="6" id="KW-1185">Reference proteome</keyword>
<dbReference type="EMBL" id="JASPKZ010009357">
    <property type="protein sequence ID" value="KAJ9577481.1"/>
    <property type="molecule type" value="Genomic_DNA"/>
</dbReference>
<keyword evidence="4" id="KW-0812">Transmembrane</keyword>
<dbReference type="PANTHER" id="PTHR11008">
    <property type="entry name" value="PROTEIN TAKEOUT-LIKE PROTEIN"/>
    <property type="match status" value="1"/>
</dbReference>
<dbReference type="Gene3D" id="3.15.10.30">
    <property type="entry name" value="Haemolymph juvenile hormone binding protein"/>
    <property type="match status" value="1"/>
</dbReference>
<dbReference type="InterPro" id="IPR010562">
    <property type="entry name" value="Haemolymph_juvenile_hormone-bd"/>
</dbReference>
<dbReference type="GO" id="GO:0005615">
    <property type="term" value="C:extracellular space"/>
    <property type="evidence" value="ECO:0007669"/>
    <property type="project" value="TreeGrafter"/>
</dbReference>
<feature type="non-terminal residue" evidence="5">
    <location>
        <position position="258"/>
    </location>
</feature>
<evidence type="ECO:0000313" key="5">
    <source>
        <dbReference type="EMBL" id="KAJ9577481.1"/>
    </source>
</evidence>
<keyword evidence="2" id="KW-0090">Biological rhythms</keyword>
<sequence length="258" mass="28375">MAFGFRKKAAAAMIPDDDDEEKERLTQRLLNPKIEGKRPLVSFVELSPPQLAAIGITQKMMKLMLLLLVITIVGSALAVPQEIPPYVKQCKLGDPGLVSCIIGALHHLRPYLAQGIPEIEMPSVEPFRMDELSLSLTTGPNGYKVTLRDLDIFGASNFSVKELKLSEGDKPFEAKIAIPELRINARYTSSGVLIILPASGQGNFHSTLSDILATVRGTISSQQRAGRDYLHVDTLTIDLTIKTVRMAVKKVFNNNRIL</sequence>
<protein>
    <submittedName>
        <fullName evidence="5">Uncharacterized protein</fullName>
    </submittedName>
</protein>
<reference evidence="5" key="2">
    <citation type="submission" date="2023-05" db="EMBL/GenBank/DDBJ databases">
        <authorList>
            <person name="Fouks B."/>
        </authorList>
    </citation>
    <scope>NUCLEOTIDE SEQUENCE</scope>
    <source>
        <strain evidence="5">Stay&amp;Tobe</strain>
        <tissue evidence="5">Testes</tissue>
    </source>
</reference>
<keyword evidence="4" id="KW-1133">Transmembrane helix</keyword>